<name>W0SFZ5_9PROT</name>
<dbReference type="InterPro" id="IPR050330">
    <property type="entry name" value="Bact_OuterMem_StrucFunc"/>
</dbReference>
<feature type="domain" description="OmpA-like" evidence="3">
    <location>
        <begin position="81"/>
        <end position="195"/>
    </location>
</feature>
<dbReference type="GO" id="GO:0016020">
    <property type="term" value="C:membrane"/>
    <property type="evidence" value="ECO:0007669"/>
    <property type="project" value="UniProtKB-UniRule"/>
</dbReference>
<evidence type="ECO:0000313" key="4">
    <source>
        <dbReference type="EMBL" id="BAO29700.1"/>
    </source>
</evidence>
<dbReference type="InterPro" id="IPR006665">
    <property type="entry name" value="OmpA-like"/>
</dbReference>
<dbReference type="EMBL" id="AP012547">
    <property type="protein sequence ID" value="BAO29700.1"/>
    <property type="molecule type" value="Genomic_DNA"/>
</dbReference>
<evidence type="ECO:0000313" key="5">
    <source>
        <dbReference type="Proteomes" id="UP000031637"/>
    </source>
</evidence>
<feature type="signal peptide" evidence="2">
    <location>
        <begin position="1"/>
        <end position="19"/>
    </location>
</feature>
<dbReference type="RefSeq" id="WP_052473490.1">
    <property type="nucleotide sequence ID" value="NZ_AP012547.1"/>
</dbReference>
<evidence type="ECO:0000256" key="1">
    <source>
        <dbReference type="PROSITE-ProRule" id="PRU00473"/>
    </source>
</evidence>
<dbReference type="Gene3D" id="3.30.1330.60">
    <property type="entry name" value="OmpA-like domain"/>
    <property type="match status" value="1"/>
</dbReference>
<proteinExistence type="predicted"/>
<dbReference type="HOGENOM" id="CLU_1320330_0_0_4"/>
<gene>
    <name evidence="4" type="ORF">SUTH_01908</name>
</gene>
<evidence type="ECO:0000259" key="3">
    <source>
        <dbReference type="PROSITE" id="PS51123"/>
    </source>
</evidence>
<organism evidence="4 5">
    <name type="scientific">Sulfuritalea hydrogenivorans sk43H</name>
    <dbReference type="NCBI Taxonomy" id="1223802"/>
    <lineage>
        <taxon>Bacteria</taxon>
        <taxon>Pseudomonadati</taxon>
        <taxon>Pseudomonadota</taxon>
        <taxon>Betaproteobacteria</taxon>
        <taxon>Nitrosomonadales</taxon>
        <taxon>Sterolibacteriaceae</taxon>
        <taxon>Sulfuritalea</taxon>
    </lineage>
</organism>
<keyword evidence="5" id="KW-1185">Reference proteome</keyword>
<dbReference type="InterPro" id="IPR036737">
    <property type="entry name" value="OmpA-like_sf"/>
</dbReference>
<dbReference type="PROSITE" id="PS51257">
    <property type="entry name" value="PROKAR_LIPOPROTEIN"/>
    <property type="match status" value="1"/>
</dbReference>
<dbReference type="AlphaFoldDB" id="W0SFZ5"/>
<protein>
    <recommendedName>
        <fullName evidence="3">OmpA-like domain-containing protein</fullName>
    </recommendedName>
</protein>
<reference evidence="4 5" key="1">
    <citation type="journal article" date="2014" name="Syst. Appl. Microbiol.">
        <title>Complete genomes of freshwater sulfur oxidizers Sulfuricella denitrificans skB26 and Sulfuritalea hydrogenivorans sk43H: genetic insights into the sulfur oxidation pathway of betaproteobacteria.</title>
        <authorList>
            <person name="Watanabe T."/>
            <person name="Kojima H."/>
            <person name="Fukui M."/>
        </authorList>
    </citation>
    <scope>NUCLEOTIDE SEQUENCE [LARGE SCALE GENOMIC DNA]</scope>
    <source>
        <strain evidence="4">DSM22779</strain>
    </source>
</reference>
<evidence type="ECO:0000256" key="2">
    <source>
        <dbReference type="SAM" id="SignalP"/>
    </source>
</evidence>
<accession>W0SFZ5</accession>
<dbReference type="STRING" id="1223802.SUTH_01908"/>
<dbReference type="PANTHER" id="PTHR30329:SF21">
    <property type="entry name" value="LIPOPROTEIN YIAD-RELATED"/>
    <property type="match status" value="1"/>
</dbReference>
<dbReference type="Proteomes" id="UP000031637">
    <property type="component" value="Chromosome"/>
</dbReference>
<dbReference type="PANTHER" id="PTHR30329">
    <property type="entry name" value="STATOR ELEMENT OF FLAGELLAR MOTOR COMPLEX"/>
    <property type="match status" value="1"/>
</dbReference>
<keyword evidence="2" id="KW-0732">Signal</keyword>
<sequence length="208" mass="22745">MRALVSMGMVMVMSGCANAPELANHDPVRYAIGWINREFLACPESRCPSPTRKTLAVVDIPARAQKSADSLKAVDAAPKVPPPQEAVEKRTVHFQFGKAVPTPQGLKAILDLLAVAKAATRIELYGRTDDIGSKAFNDRLARKRAEHVRDWLLREGVKAPIVLSAEGACCFADSDKTESARQRNRRVEVRLVHRVLGRDAVGNKQGAQ</sequence>
<dbReference type="CDD" id="cd07185">
    <property type="entry name" value="OmpA_C-like"/>
    <property type="match status" value="1"/>
</dbReference>
<dbReference type="PROSITE" id="PS51123">
    <property type="entry name" value="OMPA_2"/>
    <property type="match status" value="1"/>
</dbReference>
<dbReference type="SUPFAM" id="SSF103088">
    <property type="entry name" value="OmpA-like"/>
    <property type="match status" value="1"/>
</dbReference>
<keyword evidence="1" id="KW-0472">Membrane</keyword>
<dbReference type="Pfam" id="PF00691">
    <property type="entry name" value="OmpA"/>
    <property type="match status" value="1"/>
</dbReference>
<feature type="chain" id="PRO_5004795047" description="OmpA-like domain-containing protein" evidence="2">
    <location>
        <begin position="20"/>
        <end position="208"/>
    </location>
</feature>
<dbReference type="KEGG" id="shd:SUTH_01908"/>